<name>Q5JPZ0_ORYSJ</name>
<feature type="region of interest" description="Disordered" evidence="1">
    <location>
        <begin position="1"/>
        <end position="48"/>
    </location>
</feature>
<feature type="compositionally biased region" description="Basic and acidic residues" evidence="1">
    <location>
        <begin position="11"/>
        <end position="20"/>
    </location>
</feature>
<dbReference type="AlphaFoldDB" id="Q5JPZ0"/>
<reference evidence="2" key="1">
    <citation type="journal article" date="2002" name="Nature">
        <title>Sequence and analysis of rice chromosome 4.</title>
        <authorList>
            <person name="Feng Q."/>
            <person name="Zhang Y."/>
            <person name="Hao P."/>
            <person name="Wang S."/>
            <person name="Fu G."/>
            <person name="Huang Y."/>
            <person name="Li Y."/>
            <person name="Zhu J."/>
            <person name="Liu Y."/>
            <person name="Hu X."/>
            <person name="Jia P."/>
            <person name="Zhang Y."/>
            <person name="Zhao Q."/>
            <person name="Ying K."/>
            <person name="Yu S."/>
            <person name="Tang Y."/>
            <person name="Weng Q."/>
            <person name="Zhang L."/>
            <person name="Lu Y."/>
            <person name="Mu J."/>
            <person name="Lu Y."/>
            <person name="Zhang L.S."/>
            <person name="Yu Z."/>
            <person name="Fan D."/>
            <person name="Liu X."/>
            <person name="Lu T."/>
            <person name="Li C."/>
            <person name="Wu Y."/>
            <person name="Sun T."/>
            <person name="Lei H."/>
            <person name="Li T."/>
            <person name="Hu H."/>
            <person name="Guan J."/>
            <person name="Wu M."/>
            <person name="Zhang R."/>
            <person name="Zhou B."/>
            <person name="Chen Z."/>
            <person name="Chen L."/>
            <person name="Jin Z."/>
            <person name="Wang R."/>
            <person name="Yin H."/>
            <person name="Cai Z."/>
            <person name="Ren S."/>
            <person name="Lv G."/>
            <person name="Gu W."/>
            <person name="Zhu G."/>
            <person name="Tu Y."/>
            <person name="Jia J."/>
            <person name="Zhang Y."/>
            <person name="Chen J."/>
            <person name="Kang H."/>
            <person name="Chen X."/>
            <person name="Shao C."/>
            <person name="Sun Y."/>
            <person name="Hu Q."/>
            <person name="Zhang X."/>
            <person name="Zhang W."/>
            <person name="Wang L."/>
            <person name="Ding C."/>
            <person name="Sheng H."/>
            <person name="Gu J."/>
            <person name="Chen S."/>
            <person name="Ni L."/>
            <person name="Zhu F."/>
            <person name="Chen W."/>
            <person name="Lan L."/>
            <person name="Lai Y."/>
            <person name="Cheng Z."/>
            <person name="Gu M."/>
            <person name="Jiang J."/>
            <person name="Li J."/>
            <person name="Hong G."/>
            <person name="Xue Y."/>
            <person name="Han B."/>
        </authorList>
    </citation>
    <scope>NUCLEOTIDE SEQUENCE [LARGE SCALE GENOMIC DNA]</scope>
</reference>
<sequence length="48" mass="5552">MVNLSAAAERTVARRPDQRPLHPQAEDEGDLGWHREVRDEDDRTDLVK</sequence>
<protein>
    <submittedName>
        <fullName evidence="2">OSJNBa0035I04.19 protein</fullName>
    </submittedName>
</protein>
<feature type="compositionally biased region" description="Basic and acidic residues" evidence="1">
    <location>
        <begin position="31"/>
        <end position="48"/>
    </location>
</feature>
<organism evidence="2">
    <name type="scientific">Oryza sativa subsp. japonica</name>
    <name type="common">Rice</name>
    <dbReference type="NCBI Taxonomy" id="39947"/>
    <lineage>
        <taxon>Eukaryota</taxon>
        <taxon>Viridiplantae</taxon>
        <taxon>Streptophyta</taxon>
        <taxon>Embryophyta</taxon>
        <taxon>Tracheophyta</taxon>
        <taxon>Spermatophyta</taxon>
        <taxon>Magnoliopsida</taxon>
        <taxon>Liliopsida</taxon>
        <taxon>Poales</taxon>
        <taxon>Poaceae</taxon>
        <taxon>BOP clade</taxon>
        <taxon>Oryzoideae</taxon>
        <taxon>Oryzeae</taxon>
        <taxon>Oryzinae</taxon>
        <taxon>Oryza</taxon>
        <taxon>Oryza sativa</taxon>
    </lineage>
</organism>
<evidence type="ECO:0000256" key="1">
    <source>
        <dbReference type="SAM" id="MobiDB-lite"/>
    </source>
</evidence>
<evidence type="ECO:0000313" key="2">
    <source>
        <dbReference type="EMBL" id="CAI44651.1"/>
    </source>
</evidence>
<proteinExistence type="predicted"/>
<gene>
    <name evidence="2" type="primary">OSJNBa0035I04.19</name>
</gene>
<dbReference type="EMBL" id="AL731590">
    <property type="protein sequence ID" value="CAI44651.1"/>
    <property type="molecule type" value="Genomic_DNA"/>
</dbReference>
<accession>Q5JPZ0</accession>